<dbReference type="Pfam" id="PF01464">
    <property type="entry name" value="SLT"/>
    <property type="match status" value="1"/>
</dbReference>
<evidence type="ECO:0000313" key="2">
    <source>
        <dbReference type="EMBL" id="MBU5592061.1"/>
    </source>
</evidence>
<evidence type="ECO:0000313" key="3">
    <source>
        <dbReference type="Proteomes" id="UP000736583"/>
    </source>
</evidence>
<name>A0ABS6F198_9CLOT</name>
<organism evidence="2 3">
    <name type="scientific">Clostridium simiarum</name>
    <dbReference type="NCBI Taxonomy" id="2841506"/>
    <lineage>
        <taxon>Bacteria</taxon>
        <taxon>Bacillati</taxon>
        <taxon>Bacillota</taxon>
        <taxon>Clostridia</taxon>
        <taxon>Eubacteriales</taxon>
        <taxon>Clostridiaceae</taxon>
        <taxon>Clostridium</taxon>
    </lineage>
</organism>
<dbReference type="EMBL" id="JAHLQL010000002">
    <property type="protein sequence ID" value="MBU5592061.1"/>
    <property type="molecule type" value="Genomic_DNA"/>
</dbReference>
<gene>
    <name evidence="2" type="ORF">KQI89_09790</name>
</gene>
<dbReference type="PANTHER" id="PTHR37423">
    <property type="entry name" value="SOLUBLE LYTIC MUREIN TRANSGLYCOSYLASE-RELATED"/>
    <property type="match status" value="1"/>
</dbReference>
<comment type="caution">
    <text evidence="2">The sequence shown here is derived from an EMBL/GenBank/DDBJ whole genome shotgun (WGS) entry which is preliminary data.</text>
</comment>
<dbReference type="SUPFAM" id="SSF53955">
    <property type="entry name" value="Lysozyme-like"/>
    <property type="match status" value="1"/>
</dbReference>
<feature type="domain" description="Transglycosylase SLT" evidence="1">
    <location>
        <begin position="88"/>
        <end position="182"/>
    </location>
</feature>
<protein>
    <submittedName>
        <fullName evidence="2">Lytic transglycosylase domain-containing protein</fullName>
    </submittedName>
</protein>
<dbReference type="InterPro" id="IPR023346">
    <property type="entry name" value="Lysozyme-like_dom_sf"/>
</dbReference>
<dbReference type="InterPro" id="IPR008258">
    <property type="entry name" value="Transglycosylase_SLT_dom_1"/>
</dbReference>
<accession>A0ABS6F198</accession>
<sequence length="211" mass="23606">MQLVSQMMKSSLGENSIAFQMVLESMSKAVQDNGNDNMLKSLGLEEVDLDQLGYMKGQRLNTVNFNGGAIPSYIGKDLRSNNATIEEAIKGASKRYGIDEKLIRSIIKQESDFNPNTTSWAGAMGLMQLMPENVKEEGVTNPYDIVENVYAGTRHFKKYLNQFKSLEMALAAYNCGPGTMARRGVDSIDKIDRLPSETRHYVRIVMDNYRG</sequence>
<dbReference type="Proteomes" id="UP000736583">
    <property type="component" value="Unassembled WGS sequence"/>
</dbReference>
<reference evidence="2 3" key="1">
    <citation type="submission" date="2021-06" db="EMBL/GenBank/DDBJ databases">
        <authorList>
            <person name="Sun Q."/>
            <person name="Li D."/>
        </authorList>
    </citation>
    <scope>NUCLEOTIDE SEQUENCE [LARGE SCALE GENOMIC DNA]</scope>
    <source>
        <strain evidence="2 3">MSJ-4</strain>
    </source>
</reference>
<dbReference type="PANTHER" id="PTHR37423:SF2">
    <property type="entry name" value="MEMBRANE-BOUND LYTIC MUREIN TRANSGLYCOSYLASE C"/>
    <property type="match status" value="1"/>
</dbReference>
<keyword evidence="3" id="KW-1185">Reference proteome</keyword>
<dbReference type="CDD" id="cd00254">
    <property type="entry name" value="LT-like"/>
    <property type="match status" value="1"/>
</dbReference>
<proteinExistence type="predicted"/>
<evidence type="ECO:0000259" key="1">
    <source>
        <dbReference type="Pfam" id="PF01464"/>
    </source>
</evidence>
<dbReference type="Gene3D" id="1.10.530.10">
    <property type="match status" value="1"/>
</dbReference>